<protein>
    <submittedName>
        <fullName evidence="13">Heat stress transcription factor A-1-like</fullName>
    </submittedName>
</protein>
<keyword evidence="10" id="KW-0175">Coiled coil</keyword>
<evidence type="ECO:0000256" key="8">
    <source>
        <dbReference type="ARBA" id="ARBA00023242"/>
    </source>
</evidence>
<evidence type="ECO:0000256" key="6">
    <source>
        <dbReference type="ARBA" id="ARBA00023125"/>
    </source>
</evidence>
<feature type="compositionally biased region" description="Polar residues" evidence="11">
    <location>
        <begin position="140"/>
        <end position="154"/>
    </location>
</feature>
<dbReference type="Pfam" id="PF00447">
    <property type="entry name" value="HSF_DNA-bind"/>
    <property type="match status" value="1"/>
</dbReference>
<evidence type="ECO:0000313" key="13">
    <source>
        <dbReference type="EMBL" id="WOK98680.1"/>
    </source>
</evidence>
<evidence type="ECO:0000256" key="5">
    <source>
        <dbReference type="ARBA" id="ARBA00023016"/>
    </source>
</evidence>
<organism evidence="13 14">
    <name type="scientific">Canna indica</name>
    <name type="common">Indian-shot</name>
    <dbReference type="NCBI Taxonomy" id="4628"/>
    <lineage>
        <taxon>Eukaryota</taxon>
        <taxon>Viridiplantae</taxon>
        <taxon>Streptophyta</taxon>
        <taxon>Embryophyta</taxon>
        <taxon>Tracheophyta</taxon>
        <taxon>Spermatophyta</taxon>
        <taxon>Magnoliopsida</taxon>
        <taxon>Liliopsida</taxon>
        <taxon>Zingiberales</taxon>
        <taxon>Cannaceae</taxon>
        <taxon>Canna</taxon>
    </lineage>
</organism>
<dbReference type="InterPro" id="IPR036388">
    <property type="entry name" value="WH-like_DNA-bd_sf"/>
</dbReference>
<comment type="subcellular location">
    <subcellularLocation>
        <location evidence="1">Nucleus</location>
    </subcellularLocation>
</comment>
<evidence type="ECO:0000256" key="1">
    <source>
        <dbReference type="ARBA" id="ARBA00004123"/>
    </source>
</evidence>
<keyword evidence="3" id="KW-0597">Phosphoprotein</keyword>
<dbReference type="GO" id="GO:0034605">
    <property type="term" value="P:cellular response to heat"/>
    <property type="evidence" value="ECO:0007669"/>
    <property type="project" value="TreeGrafter"/>
</dbReference>
<evidence type="ECO:0000256" key="3">
    <source>
        <dbReference type="ARBA" id="ARBA00022553"/>
    </source>
</evidence>
<evidence type="ECO:0000256" key="10">
    <source>
        <dbReference type="SAM" id="Coils"/>
    </source>
</evidence>
<evidence type="ECO:0000256" key="7">
    <source>
        <dbReference type="ARBA" id="ARBA00023163"/>
    </source>
</evidence>
<dbReference type="PANTHER" id="PTHR10015">
    <property type="entry name" value="HEAT SHOCK TRANSCRIPTION FACTOR"/>
    <property type="match status" value="1"/>
</dbReference>
<dbReference type="InterPro" id="IPR036390">
    <property type="entry name" value="WH_DNA-bd_sf"/>
</dbReference>
<keyword evidence="6" id="KW-0238">DNA-binding</keyword>
<dbReference type="InterPro" id="IPR000232">
    <property type="entry name" value="HSF_DNA-bd"/>
</dbReference>
<keyword evidence="7" id="KW-0804">Transcription</keyword>
<sequence>MGRNTTEDGEDGGCGGIVGRDAAAKVDERTASACPRLKENALPPFLTKTYGIVDDPATDAIVSWGTGNNSFVVWNEPTFARDLLPKYFSHNNFSSFVRQLNCYGFKKVNPDCWEFANEGFLRGQKHLLRSINRRRPSHANAHSQPEKNSSQNASVSTCMEVGNVGLEEIVQNLNKDKNVLMQELVTLRQQQQATDSQLQTLVKRLQGMEQWQQQMMSFLTMAIQSAGFFSQFVQTNDRDSPMLAANKKRRHAKQESIAEREIIEMVKYRTLINESAKTMLRQILKMNTSPRTESMCSSDSLMGTFQSLSEALEISSGENSGAMLPKAPSESTIMSASPCSAACSSSAEFNQSSVVTRKIIGTGKVRDTGMPYAYQKDIAPTPTDIRNLVLCKLLATVCEDGGVDMPIENSPVPQSDKLYVNPQVSTLEEAVTIGADVFSGDMDANFHLYEEKLCGIIDSFWGQLLMATPTCDIEDPESSSSIQEAEGKEQIRDNVWNDTEHMIDLTEEMEYL</sequence>
<evidence type="ECO:0000256" key="9">
    <source>
        <dbReference type="RuleBase" id="RU004020"/>
    </source>
</evidence>
<evidence type="ECO:0000259" key="12">
    <source>
        <dbReference type="SMART" id="SM00415"/>
    </source>
</evidence>
<name>A0AAQ3Q6U1_9LILI</name>
<evidence type="ECO:0000256" key="2">
    <source>
        <dbReference type="ARBA" id="ARBA00011233"/>
    </source>
</evidence>
<feature type="domain" description="HSF-type DNA-binding" evidence="12">
    <location>
        <begin position="41"/>
        <end position="134"/>
    </location>
</feature>
<dbReference type="Gene3D" id="1.10.10.10">
    <property type="entry name" value="Winged helix-like DNA-binding domain superfamily/Winged helix DNA-binding domain"/>
    <property type="match status" value="1"/>
</dbReference>
<evidence type="ECO:0000256" key="4">
    <source>
        <dbReference type="ARBA" id="ARBA00023015"/>
    </source>
</evidence>
<dbReference type="SUPFAM" id="SSF46785">
    <property type="entry name" value="Winged helix' DNA-binding domain"/>
    <property type="match status" value="1"/>
</dbReference>
<dbReference type="PANTHER" id="PTHR10015:SF427">
    <property type="entry name" value="HEAT SHOCK FACTOR PROTEIN"/>
    <property type="match status" value="1"/>
</dbReference>
<evidence type="ECO:0000313" key="14">
    <source>
        <dbReference type="Proteomes" id="UP001327560"/>
    </source>
</evidence>
<keyword evidence="8" id="KW-0539">Nucleus</keyword>
<feature type="coiled-coil region" evidence="10">
    <location>
        <begin position="163"/>
        <end position="190"/>
    </location>
</feature>
<dbReference type="GO" id="GO:0006357">
    <property type="term" value="P:regulation of transcription by RNA polymerase II"/>
    <property type="evidence" value="ECO:0007669"/>
    <property type="project" value="TreeGrafter"/>
</dbReference>
<proteinExistence type="inferred from homology"/>
<dbReference type="GO" id="GO:0000978">
    <property type="term" value="F:RNA polymerase II cis-regulatory region sequence-specific DNA binding"/>
    <property type="evidence" value="ECO:0007669"/>
    <property type="project" value="TreeGrafter"/>
</dbReference>
<evidence type="ECO:0000256" key="11">
    <source>
        <dbReference type="SAM" id="MobiDB-lite"/>
    </source>
</evidence>
<keyword evidence="14" id="KW-1185">Reference proteome</keyword>
<reference evidence="13 14" key="1">
    <citation type="submission" date="2023-10" db="EMBL/GenBank/DDBJ databases">
        <title>Chromosome-scale genome assembly provides insights into flower coloration mechanisms of Canna indica.</title>
        <authorList>
            <person name="Li C."/>
        </authorList>
    </citation>
    <scope>NUCLEOTIDE SEQUENCE [LARGE SCALE GENOMIC DNA]</scope>
    <source>
        <tissue evidence="13">Flower</tissue>
    </source>
</reference>
<comment type="similarity">
    <text evidence="9">Belongs to the HSF family.</text>
</comment>
<dbReference type="AlphaFoldDB" id="A0AAQ3Q6U1"/>
<dbReference type="FunFam" id="1.10.10.10:FF:000057">
    <property type="entry name" value="Heat shock transcription factor 1"/>
    <property type="match status" value="1"/>
</dbReference>
<keyword evidence="5" id="KW-0346">Stress response</keyword>
<dbReference type="EMBL" id="CP136891">
    <property type="protein sequence ID" value="WOK98680.1"/>
    <property type="molecule type" value="Genomic_DNA"/>
</dbReference>
<feature type="region of interest" description="Disordered" evidence="11">
    <location>
        <begin position="134"/>
        <end position="154"/>
    </location>
</feature>
<dbReference type="GO" id="GO:0005634">
    <property type="term" value="C:nucleus"/>
    <property type="evidence" value="ECO:0007669"/>
    <property type="project" value="UniProtKB-SubCell"/>
</dbReference>
<dbReference type="SMART" id="SM00415">
    <property type="entry name" value="HSF"/>
    <property type="match status" value="1"/>
</dbReference>
<accession>A0AAQ3Q6U1</accession>
<dbReference type="GO" id="GO:0003700">
    <property type="term" value="F:DNA-binding transcription factor activity"/>
    <property type="evidence" value="ECO:0007669"/>
    <property type="project" value="InterPro"/>
</dbReference>
<comment type="subunit">
    <text evidence="2">Homotrimer.</text>
</comment>
<gene>
    <name evidence="13" type="ORF">Cni_G07392</name>
</gene>
<dbReference type="PRINTS" id="PR00056">
    <property type="entry name" value="HSFDOMAIN"/>
</dbReference>
<keyword evidence="4" id="KW-0805">Transcription regulation</keyword>
<dbReference type="Proteomes" id="UP001327560">
    <property type="component" value="Chromosome 2"/>
</dbReference>